<sequence length="619" mass="71725">MASLESVPDEIIRHILQYLSPEDTFANVQLVSKTFNHIANEPLLWKYYCLSSFRYWNDEHRLSEKLRLRASQTAWRKLWRRRRARNAEISRLLDEVVATKVGRLQKIGHICRYGYDAKDLLVAQSRTDDSAPDVLARRYYANTALASIHRGVAVHEWSHYQRAPLLTAQGLDRALAAFDMFFVREDDDDIDDICARLDRLAAEFLKQQGKGFKVLSTRDKALALLKWVRERNLVGMDDPEENYRNLRNCLIGHALRDERHPSLPIISAVIYTSLAERIGLRAACAAFPSHVHAMVMAPAGRDLDGKEVPTTPANEADKMFLDPYGSGEEIQFDDLRSRLVELDWINGRDAFLVAAPVPIMVYRVGRNLAATFGSFWNTRQDQLAALNGRPASKLTVESAAYAARWTNLLMTPVSNFQWDNTLDQFLNQLAQQFPEDLWLVEEYILPLYHVFTQSVQPRIRFTWENVPEMLAIIRNMDNRQPTVNRRYTQEIHQNVWYTVGQVFRHKRYGYIGIINGWGERGTQSLPMPHNMSFEEAMDEMADSGTDSDTVRQRLRKKTFYTCLKHDHDRHVVAQDRIEIIRDPKLIPEALIQVAGKFFKRFDRKTCTFVSNIREYFPDD</sequence>
<evidence type="ECO:0000313" key="2">
    <source>
        <dbReference type="EMBL" id="ROV90691.1"/>
    </source>
</evidence>
<dbReference type="GO" id="GO:0003677">
    <property type="term" value="F:DNA binding"/>
    <property type="evidence" value="ECO:0007669"/>
    <property type="project" value="InterPro"/>
</dbReference>
<dbReference type="Proteomes" id="UP000284375">
    <property type="component" value="Unassembled WGS sequence"/>
</dbReference>
<reference evidence="2 3" key="1">
    <citation type="submission" date="2015-09" db="EMBL/GenBank/DDBJ databases">
        <title>Host preference determinants of Valsa canker pathogens revealed by comparative genomics.</title>
        <authorList>
            <person name="Yin Z."/>
            <person name="Huang L."/>
        </authorList>
    </citation>
    <scope>NUCLEOTIDE SEQUENCE [LARGE SCALE GENOMIC DNA]</scope>
    <source>
        <strain evidence="2 3">YSFL</strain>
    </source>
</reference>
<protein>
    <recommendedName>
        <fullName evidence="1">F-box domain-containing protein</fullName>
    </recommendedName>
</protein>
<dbReference type="InterPro" id="IPR036047">
    <property type="entry name" value="F-box-like_dom_sf"/>
</dbReference>
<dbReference type="PROSITE" id="PS50181">
    <property type="entry name" value="FBOX"/>
    <property type="match status" value="1"/>
</dbReference>
<name>A0A423VI56_CYTCH</name>
<evidence type="ECO:0000259" key="1">
    <source>
        <dbReference type="PROSITE" id="PS50181"/>
    </source>
</evidence>
<dbReference type="SUPFAM" id="SSF81383">
    <property type="entry name" value="F-box domain"/>
    <property type="match status" value="1"/>
</dbReference>
<dbReference type="Gene3D" id="1.20.1280.50">
    <property type="match status" value="1"/>
</dbReference>
<dbReference type="SUPFAM" id="SSF141255">
    <property type="entry name" value="YccV-like"/>
    <property type="match status" value="1"/>
</dbReference>
<dbReference type="STRING" id="252740.A0A423VI56"/>
<comment type="caution">
    <text evidence="2">The sequence shown here is derived from an EMBL/GenBank/DDBJ whole genome shotgun (WGS) entry which is preliminary data.</text>
</comment>
<dbReference type="InterPro" id="IPR011722">
    <property type="entry name" value="Hemimethylated_DNA-bd_dom"/>
</dbReference>
<dbReference type="SMART" id="SM00992">
    <property type="entry name" value="YccV-like"/>
    <property type="match status" value="1"/>
</dbReference>
<dbReference type="Pfam" id="PF08755">
    <property type="entry name" value="YccV-like"/>
    <property type="match status" value="1"/>
</dbReference>
<dbReference type="OrthoDB" id="28868at2759"/>
<dbReference type="Gene3D" id="2.30.30.390">
    <property type="entry name" value="Hemimethylated DNA-binding domain"/>
    <property type="match status" value="1"/>
</dbReference>
<evidence type="ECO:0000313" key="3">
    <source>
        <dbReference type="Proteomes" id="UP000284375"/>
    </source>
</evidence>
<dbReference type="InterPro" id="IPR036623">
    <property type="entry name" value="Hemimethylated_DNA-bd_sf"/>
</dbReference>
<dbReference type="EMBL" id="LJZO01000048">
    <property type="protein sequence ID" value="ROV90691.1"/>
    <property type="molecule type" value="Genomic_DNA"/>
</dbReference>
<dbReference type="PANTHER" id="PTHR31350:SF27">
    <property type="entry name" value="HEMIMETHYLATED DNA-BINDING DOMAIN-CONTAINING PROTEIN"/>
    <property type="match status" value="1"/>
</dbReference>
<dbReference type="Pfam" id="PF13369">
    <property type="entry name" value="Transglut_core2"/>
    <property type="match status" value="1"/>
</dbReference>
<proteinExistence type="predicted"/>
<keyword evidence="3" id="KW-1185">Reference proteome</keyword>
<dbReference type="Pfam" id="PF12937">
    <property type="entry name" value="F-box-like"/>
    <property type="match status" value="1"/>
</dbReference>
<dbReference type="CDD" id="cd09917">
    <property type="entry name" value="F-box_SF"/>
    <property type="match status" value="1"/>
</dbReference>
<dbReference type="SMART" id="SM00256">
    <property type="entry name" value="FBOX"/>
    <property type="match status" value="1"/>
</dbReference>
<accession>A0A423VI56</accession>
<feature type="domain" description="F-box" evidence="1">
    <location>
        <begin position="1"/>
        <end position="48"/>
    </location>
</feature>
<dbReference type="AlphaFoldDB" id="A0A423VI56"/>
<dbReference type="InterPro" id="IPR001810">
    <property type="entry name" value="F-box_dom"/>
</dbReference>
<dbReference type="InterPro" id="IPR032698">
    <property type="entry name" value="SirB1_N"/>
</dbReference>
<gene>
    <name evidence="2" type="ORF">VSDG_08323</name>
</gene>
<dbReference type="PANTHER" id="PTHR31350">
    <property type="entry name" value="SI:DKEY-261L7.2"/>
    <property type="match status" value="1"/>
</dbReference>
<organism evidence="2 3">
    <name type="scientific">Cytospora chrysosperma</name>
    <name type="common">Cytospora canker fungus</name>
    <name type="synonym">Sphaeria chrysosperma</name>
    <dbReference type="NCBI Taxonomy" id="252740"/>
    <lineage>
        <taxon>Eukaryota</taxon>
        <taxon>Fungi</taxon>
        <taxon>Dikarya</taxon>
        <taxon>Ascomycota</taxon>
        <taxon>Pezizomycotina</taxon>
        <taxon>Sordariomycetes</taxon>
        <taxon>Sordariomycetidae</taxon>
        <taxon>Diaporthales</taxon>
        <taxon>Cytosporaceae</taxon>
        <taxon>Cytospora</taxon>
    </lineage>
</organism>